<dbReference type="PANTHER" id="PTHR43476">
    <property type="entry name" value="3-(3-HYDROXY-PHENYL)PROPIONATE/3-HYDROXYCINNAMIC ACID HYDROXYLASE"/>
    <property type="match status" value="1"/>
</dbReference>
<dbReference type="Gene3D" id="3.30.70.2450">
    <property type="match status" value="1"/>
</dbReference>
<dbReference type="SUPFAM" id="SSF51905">
    <property type="entry name" value="FAD/NAD(P)-binding domain"/>
    <property type="match status" value="1"/>
</dbReference>
<evidence type="ECO:0000259" key="2">
    <source>
        <dbReference type="Pfam" id="PF01494"/>
    </source>
</evidence>
<evidence type="ECO:0000313" key="4">
    <source>
        <dbReference type="Proteomes" id="UP001589750"/>
    </source>
</evidence>
<dbReference type="InterPro" id="IPR050631">
    <property type="entry name" value="PheA/TfdB_FAD_monoxygenase"/>
</dbReference>
<dbReference type="Proteomes" id="UP001589750">
    <property type="component" value="Unassembled WGS sequence"/>
</dbReference>
<comment type="caution">
    <text evidence="3">The sequence shown here is derived from an EMBL/GenBank/DDBJ whole genome shotgun (WGS) entry which is preliminary data.</text>
</comment>
<protein>
    <submittedName>
        <fullName evidence="3">Bifunctional 3-(3-hydroxy-phenyl)propionate/3-hydroxycinnamic acid hydroxylase</fullName>
    </submittedName>
</protein>
<dbReference type="RefSeq" id="WP_211350745.1">
    <property type="nucleotide sequence ID" value="NZ_JBHMDG010000012.1"/>
</dbReference>
<sequence>MSSRPSVPAAVPVVIVGAGPTGTTAALALGQRGVECLVLDRWDDVYPQPRAVHLDDEVHRIISRLGIGAEFRKISRPGGGLRLVDRRMRALGEFARDGISPVTGYPRANMFDQPDLERLLRSTAREHPSVEIRGGVSVTAVRQVGPDRVRVHFQDLDTTEEHTVEAGFVLGCDGAHSVVRRSIGSSMSDLGFEQRWLVIDVETTVDLQHWDGVHQVCDGSRAATYMRIGETRHRWEFQLLDHEVGTDFEDPARLEPLLRAWIGTTDLTQLHVIRTAEYTFRACLADRWRSGRVFLLGDAAHLTPPFIGQGLGAGLRDADNLSWKVAGFLGGRLAADVLDSYGPERATHARAMILLARRVGVLMTSGRRVGDALRRLAVPALTATPVLRRHVVDSATPPLTGRDWVASSRADRLAGHLCPNAVVEGRRLDDVLGTRWALVTARAPAPSLAAPLAAADCAVVTVTAGHELAAWLRTGRAAAALVRPDRTVLASGPDVATVAATATALIAPRTTEIAS</sequence>
<dbReference type="EMBL" id="JBHMDG010000012">
    <property type="protein sequence ID" value="MFB9313474.1"/>
    <property type="molecule type" value="Genomic_DNA"/>
</dbReference>
<gene>
    <name evidence="3" type="ORF">ACFFRI_10510</name>
</gene>
<dbReference type="PRINTS" id="PR00420">
    <property type="entry name" value="RNGMNOXGNASE"/>
</dbReference>
<keyword evidence="4" id="KW-1185">Reference proteome</keyword>
<dbReference type="Gene3D" id="3.50.50.60">
    <property type="entry name" value="FAD/NAD(P)-binding domain"/>
    <property type="match status" value="1"/>
</dbReference>
<feature type="domain" description="FAD-binding" evidence="2">
    <location>
        <begin position="11"/>
        <end position="353"/>
    </location>
</feature>
<dbReference type="NCBIfam" id="NF004829">
    <property type="entry name" value="PRK06183.1-3"/>
    <property type="match status" value="1"/>
</dbReference>
<organism evidence="3 4">
    <name type="scientific">Nocardioides plantarum</name>
    <dbReference type="NCBI Taxonomy" id="29299"/>
    <lineage>
        <taxon>Bacteria</taxon>
        <taxon>Bacillati</taxon>
        <taxon>Actinomycetota</taxon>
        <taxon>Actinomycetes</taxon>
        <taxon>Propionibacteriales</taxon>
        <taxon>Nocardioidaceae</taxon>
        <taxon>Nocardioides</taxon>
    </lineage>
</organism>
<keyword evidence="1" id="KW-0560">Oxidoreductase</keyword>
<reference evidence="3 4" key="1">
    <citation type="submission" date="2024-09" db="EMBL/GenBank/DDBJ databases">
        <authorList>
            <person name="Sun Q."/>
            <person name="Mori K."/>
        </authorList>
    </citation>
    <scope>NUCLEOTIDE SEQUENCE [LARGE SCALE GENOMIC DNA]</scope>
    <source>
        <strain evidence="3 4">JCM 9626</strain>
    </source>
</reference>
<evidence type="ECO:0000313" key="3">
    <source>
        <dbReference type="EMBL" id="MFB9313474.1"/>
    </source>
</evidence>
<evidence type="ECO:0000256" key="1">
    <source>
        <dbReference type="ARBA" id="ARBA00023002"/>
    </source>
</evidence>
<proteinExistence type="predicted"/>
<dbReference type="InterPro" id="IPR036188">
    <property type="entry name" value="FAD/NAD-bd_sf"/>
</dbReference>
<name>A0ABV5K9P6_9ACTN</name>
<dbReference type="InterPro" id="IPR002938">
    <property type="entry name" value="FAD-bd"/>
</dbReference>
<dbReference type="PANTHER" id="PTHR43476:SF3">
    <property type="entry name" value="FAD-BINDING MONOOXYGENASE"/>
    <property type="match status" value="1"/>
</dbReference>
<dbReference type="Pfam" id="PF01494">
    <property type="entry name" value="FAD_binding_3"/>
    <property type="match status" value="1"/>
</dbReference>
<accession>A0ABV5K9P6</accession>